<dbReference type="PANTHER" id="PTHR10293">
    <property type="entry name" value="GLUTAREDOXIN FAMILY MEMBER"/>
    <property type="match status" value="1"/>
</dbReference>
<evidence type="ECO:0000313" key="9">
    <source>
        <dbReference type="EMBL" id="MBN0989734.1"/>
    </source>
</evidence>
<evidence type="ECO:0000256" key="4">
    <source>
        <dbReference type="ARBA" id="ARBA00023004"/>
    </source>
</evidence>
<dbReference type="SUPFAM" id="SSF52833">
    <property type="entry name" value="Thioredoxin-like"/>
    <property type="match status" value="1"/>
</dbReference>
<dbReference type="InterPro" id="IPR036249">
    <property type="entry name" value="Thioredoxin-like_sf"/>
</dbReference>
<evidence type="ECO:0000259" key="8">
    <source>
        <dbReference type="Pfam" id="PF00462"/>
    </source>
</evidence>
<dbReference type="RefSeq" id="WP_205210865.1">
    <property type="nucleotide sequence ID" value="NZ_JAFFZO010000019.1"/>
</dbReference>
<feature type="domain" description="Glutaredoxin" evidence="8">
    <location>
        <begin position="16"/>
        <end position="80"/>
    </location>
</feature>
<dbReference type="NCBIfam" id="TIGR00365">
    <property type="entry name" value="Grx4 family monothiol glutaredoxin"/>
    <property type="match status" value="1"/>
</dbReference>
<evidence type="ECO:0000256" key="5">
    <source>
        <dbReference type="ARBA" id="ARBA00023014"/>
    </source>
</evidence>
<evidence type="ECO:0000256" key="2">
    <source>
        <dbReference type="ARBA" id="ARBA00022714"/>
    </source>
</evidence>
<sequence>MNTEEKIRKQLADNPVLLYMKGTPEDPKCGFSRNAVNVLSGLGAAYSYVNVLEAPFIREKLPAVSDWPTFPQLFINGELVGGSDVVCEMAEDGSLKPMLDQAGGAA</sequence>
<dbReference type="CDD" id="cd03028">
    <property type="entry name" value="GRX_PICOT_like"/>
    <property type="match status" value="1"/>
</dbReference>
<keyword evidence="10" id="KW-1185">Reference proteome</keyword>
<evidence type="ECO:0000256" key="1">
    <source>
        <dbReference type="ARBA" id="ARBA00009630"/>
    </source>
</evidence>
<accession>A0ABS2WDE5</accession>
<keyword evidence="6" id="KW-0676">Redox-active center</keyword>
<organism evidence="9 10">
    <name type="scientific">Amphritea pacifica</name>
    <dbReference type="NCBI Taxonomy" id="2811233"/>
    <lineage>
        <taxon>Bacteria</taxon>
        <taxon>Pseudomonadati</taxon>
        <taxon>Pseudomonadota</taxon>
        <taxon>Gammaproteobacteria</taxon>
        <taxon>Oceanospirillales</taxon>
        <taxon>Oceanospirillaceae</taxon>
        <taxon>Amphritea</taxon>
    </lineage>
</organism>
<dbReference type="InterPro" id="IPR014434">
    <property type="entry name" value="Monothiol_GRX"/>
</dbReference>
<keyword evidence="5" id="KW-0411">Iron-sulfur</keyword>
<gene>
    <name evidence="9" type="primary">grxD</name>
    <name evidence="9" type="ORF">JW498_20425</name>
</gene>
<dbReference type="Pfam" id="PF00462">
    <property type="entry name" value="Glutaredoxin"/>
    <property type="match status" value="1"/>
</dbReference>
<evidence type="ECO:0000256" key="7">
    <source>
        <dbReference type="PIRNR" id="PIRNR005894"/>
    </source>
</evidence>
<comment type="caution">
    <text evidence="9">The sequence shown here is derived from an EMBL/GenBank/DDBJ whole genome shotgun (WGS) entry which is preliminary data.</text>
</comment>
<dbReference type="PANTHER" id="PTHR10293:SF72">
    <property type="entry name" value="MONOTHIOL GLUTAREDOXIN-S14, CHLOROPLASTIC"/>
    <property type="match status" value="1"/>
</dbReference>
<keyword evidence="4" id="KW-0408">Iron</keyword>
<dbReference type="Proteomes" id="UP000760472">
    <property type="component" value="Unassembled WGS sequence"/>
</dbReference>
<dbReference type="PROSITE" id="PS51354">
    <property type="entry name" value="GLUTAREDOXIN_2"/>
    <property type="match status" value="1"/>
</dbReference>
<dbReference type="Gene3D" id="3.40.30.10">
    <property type="entry name" value="Glutaredoxin"/>
    <property type="match status" value="1"/>
</dbReference>
<dbReference type="PIRSF" id="PIRSF005894">
    <property type="entry name" value="Monothiol_GRX"/>
    <property type="match status" value="1"/>
</dbReference>
<dbReference type="InterPro" id="IPR033658">
    <property type="entry name" value="GRX_PICOT-like"/>
</dbReference>
<dbReference type="InterPro" id="IPR002109">
    <property type="entry name" value="Glutaredoxin"/>
</dbReference>
<dbReference type="EMBL" id="JAFFZP010000050">
    <property type="protein sequence ID" value="MBN0989734.1"/>
    <property type="molecule type" value="Genomic_DNA"/>
</dbReference>
<keyword evidence="2" id="KW-0001">2Fe-2S</keyword>
<keyword evidence="3" id="KW-0479">Metal-binding</keyword>
<proteinExistence type="inferred from homology"/>
<evidence type="ECO:0000256" key="6">
    <source>
        <dbReference type="ARBA" id="ARBA00023284"/>
    </source>
</evidence>
<evidence type="ECO:0000256" key="3">
    <source>
        <dbReference type="ARBA" id="ARBA00022723"/>
    </source>
</evidence>
<comment type="similarity">
    <text evidence="1 7">Belongs to the glutaredoxin family. Monothiol subfamily.</text>
</comment>
<dbReference type="InterPro" id="IPR004480">
    <property type="entry name" value="Monothiol_GRX-rel"/>
</dbReference>
<protein>
    <recommendedName>
        <fullName evidence="7">Glutaredoxin</fullName>
    </recommendedName>
</protein>
<reference evidence="9 10" key="1">
    <citation type="submission" date="2021-02" db="EMBL/GenBank/DDBJ databases">
        <title>A novel species of genus Amphritea isolated from a fishpond in China.</title>
        <authorList>
            <person name="Lu H."/>
        </authorList>
    </citation>
    <scope>NUCLEOTIDE SEQUENCE [LARGE SCALE GENOMIC DNA]</scope>
    <source>
        <strain evidence="9 10">RP18W</strain>
    </source>
</reference>
<evidence type="ECO:0000313" key="10">
    <source>
        <dbReference type="Proteomes" id="UP000760472"/>
    </source>
</evidence>
<name>A0ABS2WDE5_9GAMM</name>